<dbReference type="RefSeq" id="WP_009133627.1">
    <property type="nucleotide sequence ID" value="NZ_CP102250.1"/>
</dbReference>
<protein>
    <recommendedName>
        <fullName evidence="3">DNA polymerase III, delta' subunit</fullName>
    </recommendedName>
</protein>
<dbReference type="AlphaFoldDB" id="G5H6X8"/>
<sequence length="382" mass="43125">MQFKDVIGQQEVKQRLVGSVGRGRISHAQLFTGDEGVGALPLAIAYAQYLNCPHRHDGDSCGVCPSCHQIGQLAHPDLHFVFPVNTPKGKSSSEKPLSNQFMPLWRDQVASTGGYFNEQMWYETIAIDNKQGNISTFEADEIIRALSFKAFESEYKVVLIWLPERMNVQAANKLLKILEEPWEKTLFLMVSEAPDRLLPTIISRTQGVTVPAVTQADMTGWLVERKKLSPADAEKIARLSRGNLLEAERCLEALASGESNESFELFVQLMRLSYEDRHLELLEWAETVASLGREEQKRLMSNSIRLLRDSYMLTAGMSEISFLFGREYEFCKKFAPFVNNANIERLVSEMELVIRQVGQNGNPKIIFPHFALTVSKLIGPLK</sequence>
<organism evidence="1 2">
    <name type="scientific">Alistipes indistinctus YIT 12060</name>
    <dbReference type="NCBI Taxonomy" id="742725"/>
    <lineage>
        <taxon>Bacteria</taxon>
        <taxon>Pseudomonadati</taxon>
        <taxon>Bacteroidota</taxon>
        <taxon>Bacteroidia</taxon>
        <taxon>Bacteroidales</taxon>
        <taxon>Rikenellaceae</taxon>
        <taxon>Alistipes</taxon>
    </lineage>
</organism>
<dbReference type="Gene3D" id="3.40.50.300">
    <property type="entry name" value="P-loop containing nucleotide triphosphate hydrolases"/>
    <property type="match status" value="1"/>
</dbReference>
<dbReference type="Proteomes" id="UP000006008">
    <property type="component" value="Unassembled WGS sequence"/>
</dbReference>
<dbReference type="SUPFAM" id="SSF52540">
    <property type="entry name" value="P-loop containing nucleoside triphosphate hydrolases"/>
    <property type="match status" value="1"/>
</dbReference>
<dbReference type="PATRIC" id="fig|742725.3.peg.875"/>
<dbReference type="PANTHER" id="PTHR11669:SF8">
    <property type="entry name" value="DNA POLYMERASE III SUBUNIT DELTA"/>
    <property type="match status" value="1"/>
</dbReference>
<evidence type="ECO:0000313" key="1">
    <source>
        <dbReference type="EMBL" id="EHB92617.1"/>
    </source>
</evidence>
<dbReference type="STRING" id="742725.HMPREF9450_00821"/>
<dbReference type="EMBL" id="ADLD01000009">
    <property type="protein sequence ID" value="EHB92617.1"/>
    <property type="molecule type" value="Genomic_DNA"/>
</dbReference>
<dbReference type="NCBIfam" id="TIGR00678">
    <property type="entry name" value="holB"/>
    <property type="match status" value="1"/>
</dbReference>
<dbReference type="OrthoDB" id="9811073at2"/>
<dbReference type="HOGENOM" id="CLU_006229_4_2_10"/>
<gene>
    <name evidence="1" type="ORF">HMPREF9450_00821</name>
</gene>
<dbReference type="GO" id="GO:0006261">
    <property type="term" value="P:DNA-templated DNA replication"/>
    <property type="evidence" value="ECO:0007669"/>
    <property type="project" value="TreeGrafter"/>
</dbReference>
<dbReference type="InterPro" id="IPR050238">
    <property type="entry name" value="DNA_Rep/Repair_Clamp_Loader"/>
</dbReference>
<comment type="caution">
    <text evidence="1">The sequence shown here is derived from an EMBL/GenBank/DDBJ whole genome shotgun (WGS) entry which is preliminary data.</text>
</comment>
<reference evidence="1 2" key="1">
    <citation type="submission" date="2011-08" db="EMBL/GenBank/DDBJ databases">
        <title>The Genome Sequence of Alistipes indistinctus YIT 12060.</title>
        <authorList>
            <consortium name="The Broad Institute Genome Sequencing Platform"/>
            <person name="Earl A."/>
            <person name="Ward D."/>
            <person name="Feldgarden M."/>
            <person name="Gevers D."/>
            <person name="Morotomi M."/>
            <person name="Young S.K."/>
            <person name="Zeng Q."/>
            <person name="Gargeya S."/>
            <person name="Fitzgerald M."/>
            <person name="Haas B."/>
            <person name="Abouelleil A."/>
            <person name="Alvarado L."/>
            <person name="Arachchi H.M."/>
            <person name="Berlin A."/>
            <person name="Brown A."/>
            <person name="Chapman S.B."/>
            <person name="Chen Z."/>
            <person name="Dunbar C."/>
            <person name="Freedman E."/>
            <person name="Gearin G."/>
            <person name="Gellesch M."/>
            <person name="Goldberg J."/>
            <person name="Griggs A."/>
            <person name="Gujja S."/>
            <person name="Heiman D."/>
            <person name="Howarth C."/>
            <person name="Larson L."/>
            <person name="Lui A."/>
            <person name="MacDonald P.J.P."/>
            <person name="Montmayeur A."/>
            <person name="Murphy C."/>
            <person name="Neiman D."/>
            <person name="Pearson M."/>
            <person name="Priest M."/>
            <person name="Roberts A."/>
            <person name="Saif S."/>
            <person name="Shea T."/>
            <person name="Shenoy N."/>
            <person name="Sisk P."/>
            <person name="Stolte C."/>
            <person name="Sykes S."/>
            <person name="Wortman J."/>
            <person name="Nusbaum C."/>
            <person name="Birren B."/>
        </authorList>
    </citation>
    <scope>NUCLEOTIDE SEQUENCE [LARGE SCALE GENOMIC DNA]</scope>
    <source>
        <strain evidence="1 2">YIT 12060</strain>
    </source>
</reference>
<evidence type="ECO:0008006" key="3">
    <source>
        <dbReference type="Google" id="ProtNLM"/>
    </source>
</evidence>
<dbReference type="InterPro" id="IPR027417">
    <property type="entry name" value="P-loop_NTPase"/>
</dbReference>
<dbReference type="PANTHER" id="PTHR11669">
    <property type="entry name" value="REPLICATION FACTOR C / DNA POLYMERASE III GAMMA-TAU SUBUNIT"/>
    <property type="match status" value="1"/>
</dbReference>
<name>G5H6X8_9BACT</name>
<dbReference type="GeneID" id="92816163"/>
<evidence type="ECO:0000313" key="2">
    <source>
        <dbReference type="Proteomes" id="UP000006008"/>
    </source>
</evidence>
<dbReference type="Pfam" id="PF13177">
    <property type="entry name" value="DNA_pol3_delta2"/>
    <property type="match status" value="1"/>
</dbReference>
<proteinExistence type="predicted"/>
<accession>G5H6X8</accession>
<dbReference type="GO" id="GO:0003887">
    <property type="term" value="F:DNA-directed DNA polymerase activity"/>
    <property type="evidence" value="ECO:0007669"/>
    <property type="project" value="InterPro"/>
</dbReference>
<dbReference type="InterPro" id="IPR004622">
    <property type="entry name" value="DNA_pol_HolB"/>
</dbReference>
<dbReference type="GO" id="GO:0008408">
    <property type="term" value="F:3'-5' exonuclease activity"/>
    <property type="evidence" value="ECO:0007669"/>
    <property type="project" value="InterPro"/>
</dbReference>
<keyword evidence="2" id="KW-1185">Reference proteome</keyword>
<dbReference type="eggNOG" id="COG0470">
    <property type="taxonomic scope" value="Bacteria"/>
</dbReference>